<proteinExistence type="predicted"/>
<name>A0A5C3QPV0_9AGAR</name>
<keyword evidence="2" id="KW-1185">Reference proteome</keyword>
<dbReference type="EMBL" id="ML178819">
    <property type="protein sequence ID" value="TFL04006.1"/>
    <property type="molecule type" value="Genomic_DNA"/>
</dbReference>
<evidence type="ECO:0000313" key="1">
    <source>
        <dbReference type="EMBL" id="TFL04006.1"/>
    </source>
</evidence>
<accession>A0A5C3QPV0</accession>
<reference evidence="1 2" key="1">
    <citation type="journal article" date="2019" name="Nat. Ecol. Evol.">
        <title>Megaphylogeny resolves global patterns of mushroom evolution.</title>
        <authorList>
            <person name="Varga T."/>
            <person name="Krizsan K."/>
            <person name="Foldi C."/>
            <person name="Dima B."/>
            <person name="Sanchez-Garcia M."/>
            <person name="Sanchez-Ramirez S."/>
            <person name="Szollosi G.J."/>
            <person name="Szarkandi J.G."/>
            <person name="Papp V."/>
            <person name="Albert L."/>
            <person name="Andreopoulos W."/>
            <person name="Angelini C."/>
            <person name="Antonin V."/>
            <person name="Barry K.W."/>
            <person name="Bougher N.L."/>
            <person name="Buchanan P."/>
            <person name="Buyck B."/>
            <person name="Bense V."/>
            <person name="Catcheside P."/>
            <person name="Chovatia M."/>
            <person name="Cooper J."/>
            <person name="Damon W."/>
            <person name="Desjardin D."/>
            <person name="Finy P."/>
            <person name="Geml J."/>
            <person name="Haridas S."/>
            <person name="Hughes K."/>
            <person name="Justo A."/>
            <person name="Karasinski D."/>
            <person name="Kautmanova I."/>
            <person name="Kiss B."/>
            <person name="Kocsube S."/>
            <person name="Kotiranta H."/>
            <person name="LaButti K.M."/>
            <person name="Lechner B.E."/>
            <person name="Liimatainen K."/>
            <person name="Lipzen A."/>
            <person name="Lukacs Z."/>
            <person name="Mihaltcheva S."/>
            <person name="Morgado L.N."/>
            <person name="Niskanen T."/>
            <person name="Noordeloos M.E."/>
            <person name="Ohm R.A."/>
            <person name="Ortiz-Santana B."/>
            <person name="Ovrebo C."/>
            <person name="Racz N."/>
            <person name="Riley R."/>
            <person name="Savchenko A."/>
            <person name="Shiryaev A."/>
            <person name="Soop K."/>
            <person name="Spirin V."/>
            <person name="Szebenyi C."/>
            <person name="Tomsovsky M."/>
            <person name="Tulloss R.E."/>
            <person name="Uehling J."/>
            <person name="Grigoriev I.V."/>
            <person name="Vagvolgyi C."/>
            <person name="Papp T."/>
            <person name="Martin F.M."/>
            <person name="Miettinen O."/>
            <person name="Hibbett D.S."/>
            <person name="Nagy L.G."/>
        </authorList>
    </citation>
    <scope>NUCLEOTIDE SEQUENCE [LARGE SCALE GENOMIC DNA]</scope>
    <source>
        <strain evidence="1 2">CBS 309.79</strain>
    </source>
</reference>
<protein>
    <submittedName>
        <fullName evidence="1">Uncharacterized protein</fullName>
    </submittedName>
</protein>
<gene>
    <name evidence="1" type="ORF">BDV98DRAFT_356159</name>
</gene>
<organism evidence="1 2">
    <name type="scientific">Pterulicium gracile</name>
    <dbReference type="NCBI Taxonomy" id="1884261"/>
    <lineage>
        <taxon>Eukaryota</taxon>
        <taxon>Fungi</taxon>
        <taxon>Dikarya</taxon>
        <taxon>Basidiomycota</taxon>
        <taxon>Agaricomycotina</taxon>
        <taxon>Agaricomycetes</taxon>
        <taxon>Agaricomycetidae</taxon>
        <taxon>Agaricales</taxon>
        <taxon>Pleurotineae</taxon>
        <taxon>Pterulaceae</taxon>
        <taxon>Pterulicium</taxon>
    </lineage>
</organism>
<dbReference type="Proteomes" id="UP000305067">
    <property type="component" value="Unassembled WGS sequence"/>
</dbReference>
<evidence type="ECO:0000313" key="2">
    <source>
        <dbReference type="Proteomes" id="UP000305067"/>
    </source>
</evidence>
<dbReference type="AlphaFoldDB" id="A0A5C3QPV0"/>
<sequence>MKSDMAYSRTCSPLRRALYRSALVQCTVLLGFSSHSGLLLSHLHSSPDQDTYNFQ</sequence>